<accession>A0A1Q6R1S1</accession>
<evidence type="ECO:0000313" key="2">
    <source>
        <dbReference type="EMBL" id="OLA36287.1"/>
    </source>
</evidence>
<feature type="chain" id="PRO_5038817502" description="Lipoprotein" evidence="1">
    <location>
        <begin position="25"/>
        <end position="128"/>
    </location>
</feature>
<organism evidence="2 3">
    <name type="scientific">Phascolarctobacterium succinatutens</name>
    <dbReference type="NCBI Taxonomy" id="626940"/>
    <lineage>
        <taxon>Bacteria</taxon>
        <taxon>Bacillati</taxon>
        <taxon>Bacillota</taxon>
        <taxon>Negativicutes</taxon>
        <taxon>Acidaminococcales</taxon>
        <taxon>Acidaminococcaceae</taxon>
        <taxon>Phascolarctobacterium</taxon>
    </lineage>
</organism>
<dbReference type="Proteomes" id="UP000186777">
    <property type="component" value="Unassembled WGS sequence"/>
</dbReference>
<protein>
    <recommendedName>
        <fullName evidence="4">Lipoprotein</fullName>
    </recommendedName>
</protein>
<gene>
    <name evidence="2" type="ORF">BHW43_10690</name>
</gene>
<sequence length="128" mass="14625">MKKGSLLLVLSLVFVSSFFVGCSAEVQNSNSVYELYPTTNMYNFLKLNTSDGRITQVQYGINKDEARFECSLNSLPLVDASQAQNGRFKLYPTQNMYTFLLLDTINGRTWQVQWSFDEDRRGIVGEIK</sequence>
<comment type="caution">
    <text evidence="2">The sequence shown here is derived from an EMBL/GenBank/DDBJ whole genome shotgun (WGS) entry which is preliminary data.</text>
</comment>
<dbReference type="STRING" id="626940.BHW43_10690"/>
<keyword evidence="1" id="KW-0732">Signal</keyword>
<name>A0A1Q6R1S1_9FIRM</name>
<evidence type="ECO:0000256" key="1">
    <source>
        <dbReference type="SAM" id="SignalP"/>
    </source>
</evidence>
<dbReference type="AlphaFoldDB" id="A0A1Q6R1S1"/>
<evidence type="ECO:0008006" key="4">
    <source>
        <dbReference type="Google" id="ProtNLM"/>
    </source>
</evidence>
<proteinExistence type="predicted"/>
<dbReference type="EMBL" id="MNTG01000047">
    <property type="protein sequence ID" value="OLA36287.1"/>
    <property type="molecule type" value="Genomic_DNA"/>
</dbReference>
<feature type="signal peptide" evidence="1">
    <location>
        <begin position="1"/>
        <end position="24"/>
    </location>
</feature>
<dbReference type="PROSITE" id="PS51257">
    <property type="entry name" value="PROKAR_LIPOPROTEIN"/>
    <property type="match status" value="1"/>
</dbReference>
<evidence type="ECO:0000313" key="3">
    <source>
        <dbReference type="Proteomes" id="UP000186777"/>
    </source>
</evidence>
<reference evidence="2 3" key="1">
    <citation type="journal article" date="2016" name="Nat. Biotechnol.">
        <title>Measurement of bacterial replication rates in microbial communities.</title>
        <authorList>
            <person name="Brown C.T."/>
            <person name="Olm M.R."/>
            <person name="Thomas B.C."/>
            <person name="Banfield J.F."/>
        </authorList>
    </citation>
    <scope>NUCLEOTIDE SEQUENCE [LARGE SCALE GENOMIC DNA]</scope>
    <source>
        <strain evidence="2">46_33</strain>
    </source>
</reference>